<keyword evidence="3" id="KW-1185">Reference proteome</keyword>
<dbReference type="AlphaFoldDB" id="A0A7J7QWA7"/>
<feature type="region of interest" description="Disordered" evidence="1">
    <location>
        <begin position="1"/>
        <end position="195"/>
    </location>
</feature>
<accession>A0A7J7QWA7</accession>
<dbReference type="EMBL" id="JABWUV010000048">
    <property type="protein sequence ID" value="KAF6268109.1"/>
    <property type="molecule type" value="Genomic_DNA"/>
</dbReference>
<feature type="compositionally biased region" description="Gly residues" evidence="1">
    <location>
        <begin position="20"/>
        <end position="32"/>
    </location>
</feature>
<comment type="caution">
    <text evidence="2">The sequence shown here is derived from an EMBL/GenBank/DDBJ whole genome shotgun (WGS) entry which is preliminary data.</text>
</comment>
<feature type="compositionally biased region" description="Low complexity" evidence="1">
    <location>
        <begin position="160"/>
        <end position="176"/>
    </location>
</feature>
<evidence type="ECO:0000313" key="3">
    <source>
        <dbReference type="Proteomes" id="UP000527355"/>
    </source>
</evidence>
<evidence type="ECO:0000256" key="1">
    <source>
        <dbReference type="SAM" id="MobiDB-lite"/>
    </source>
</evidence>
<organism evidence="2 3">
    <name type="scientific">Myotis myotis</name>
    <name type="common">Greater mouse-eared bat</name>
    <name type="synonym">Vespertilio myotis</name>
    <dbReference type="NCBI Taxonomy" id="51298"/>
    <lineage>
        <taxon>Eukaryota</taxon>
        <taxon>Metazoa</taxon>
        <taxon>Chordata</taxon>
        <taxon>Craniata</taxon>
        <taxon>Vertebrata</taxon>
        <taxon>Euteleostomi</taxon>
        <taxon>Mammalia</taxon>
        <taxon>Eutheria</taxon>
        <taxon>Laurasiatheria</taxon>
        <taxon>Chiroptera</taxon>
        <taxon>Yangochiroptera</taxon>
        <taxon>Vespertilionidae</taxon>
        <taxon>Myotis</taxon>
    </lineage>
</organism>
<proteinExistence type="predicted"/>
<protein>
    <submittedName>
        <fullName evidence="2">Ankyrin repeat domain 65</fullName>
    </submittedName>
</protein>
<gene>
    <name evidence="2" type="ORF">mMyoMyo1_000727</name>
</gene>
<feature type="region of interest" description="Disordered" evidence="1">
    <location>
        <begin position="216"/>
        <end position="254"/>
    </location>
</feature>
<reference evidence="2 3" key="1">
    <citation type="journal article" date="2020" name="Nature">
        <title>Six reference-quality genomes reveal evolution of bat adaptations.</title>
        <authorList>
            <person name="Jebb D."/>
            <person name="Huang Z."/>
            <person name="Pippel M."/>
            <person name="Hughes G.M."/>
            <person name="Lavrichenko K."/>
            <person name="Devanna P."/>
            <person name="Winkler S."/>
            <person name="Jermiin L.S."/>
            <person name="Skirmuntt E.C."/>
            <person name="Katzourakis A."/>
            <person name="Burkitt-Gray L."/>
            <person name="Ray D.A."/>
            <person name="Sullivan K.A.M."/>
            <person name="Roscito J.G."/>
            <person name="Kirilenko B.M."/>
            <person name="Davalos L.M."/>
            <person name="Corthals A.P."/>
            <person name="Power M.L."/>
            <person name="Jones G."/>
            <person name="Ransome R.D."/>
            <person name="Dechmann D.K.N."/>
            <person name="Locatelli A.G."/>
            <person name="Puechmaille S.J."/>
            <person name="Fedrigo O."/>
            <person name="Jarvis E.D."/>
            <person name="Hiller M."/>
            <person name="Vernes S.C."/>
            <person name="Myers E.W."/>
            <person name="Teeling E.C."/>
        </authorList>
    </citation>
    <scope>NUCLEOTIDE SEQUENCE [LARGE SCALE GENOMIC DNA]</scope>
    <source>
        <strain evidence="2">MMyoMyo1</strain>
        <tissue evidence="2">Flight muscle</tissue>
    </source>
</reference>
<evidence type="ECO:0000313" key="2">
    <source>
        <dbReference type="EMBL" id="KAF6268109.1"/>
    </source>
</evidence>
<sequence>MPAISQPDLGADHALAGLGPTYGGHEGCGGSGASRDLEVSGPLEGRWGHTQAQSCSSPSGWRSSRSPSLEPGWRPGPRVQMGDGSSGRRRRAKRARAAEANTSSRGSERKPSTMSVAEPRRFLPQMPSPRSPGLKGPTSSCPPPGIRQEAKLQPRGESWALRARAAGPPRGRSRAGTQVDRAGLRGGPGNRGRGARCPAGLGALAAGCVEGSLRPRNPAAAAGGQRGGEVSPWSAGRGAGIGPGCRGFPRGSLR</sequence>
<name>A0A7J7QWA7_MYOMY</name>
<feature type="compositionally biased region" description="Low complexity" evidence="1">
    <location>
        <begin position="54"/>
        <end position="68"/>
    </location>
</feature>
<dbReference type="Proteomes" id="UP000527355">
    <property type="component" value="Unassembled WGS sequence"/>
</dbReference>